<keyword evidence="2" id="KW-1185">Reference proteome</keyword>
<protein>
    <recommendedName>
        <fullName evidence="3">RNA polymerase sigma factor, sigma-70 family</fullName>
    </recommendedName>
</protein>
<evidence type="ECO:0008006" key="3">
    <source>
        <dbReference type="Google" id="ProtNLM"/>
    </source>
</evidence>
<dbReference type="HOGENOM" id="CLU_134313_0_0_9"/>
<dbReference type="AlphaFoldDB" id="E6LCY9"/>
<dbReference type="PATRIC" id="fig|888064.11.peg.1997"/>
<dbReference type="Proteomes" id="UP000010296">
    <property type="component" value="Unassembled WGS sequence"/>
</dbReference>
<dbReference type="RefSeq" id="WP_007207250.1">
    <property type="nucleotide sequence ID" value="NZ_GL622241.1"/>
</dbReference>
<comment type="caution">
    <text evidence="1">The sequence shown here is derived from an EMBL/GenBank/DDBJ whole genome shotgun (WGS) entry which is preliminary data.</text>
</comment>
<dbReference type="eggNOG" id="COG1595">
    <property type="taxonomic scope" value="Bacteria"/>
</dbReference>
<dbReference type="STRING" id="888064.HMPREF9088_0229"/>
<sequence>MKETIAPVIVEKYEGLIRKVTYRCGVYSHHHNFEDYLQEARWQLVLLAVDYTDIQSFEEAFPLSYLYKKLYWSLIDFQRKQKERENLVDLAKEGLEVPAKLEALNELEIQVAFQEFYTQLDEKDQERLTALLGGRPLSRQMKSYYRQILREKFKLFFQSF</sequence>
<accession>E6LCY9</accession>
<organism evidence="1 2">
    <name type="scientific">Enterococcus italicus (strain DSM 15952 / CCUG 50447 / LMG 22039 / TP 1.5)</name>
    <dbReference type="NCBI Taxonomy" id="888064"/>
    <lineage>
        <taxon>Bacteria</taxon>
        <taxon>Bacillati</taxon>
        <taxon>Bacillota</taxon>
        <taxon>Bacilli</taxon>
        <taxon>Lactobacillales</taxon>
        <taxon>Enterococcaceae</taxon>
        <taxon>Enterococcus</taxon>
    </lineage>
</organism>
<proteinExistence type="predicted"/>
<gene>
    <name evidence="1" type="ORF">HMPREF9088_0229</name>
</gene>
<dbReference type="EMBL" id="AEPV01000004">
    <property type="protein sequence ID" value="EFU74999.1"/>
    <property type="molecule type" value="Genomic_DNA"/>
</dbReference>
<dbReference type="OrthoDB" id="2184014at2"/>
<evidence type="ECO:0000313" key="2">
    <source>
        <dbReference type="Proteomes" id="UP000010296"/>
    </source>
</evidence>
<reference evidence="1 2" key="1">
    <citation type="submission" date="2010-12" db="EMBL/GenBank/DDBJ databases">
        <authorList>
            <person name="Muzny D."/>
            <person name="Qin X."/>
            <person name="Deng J."/>
            <person name="Jiang H."/>
            <person name="Liu Y."/>
            <person name="Qu J."/>
            <person name="Song X.-Z."/>
            <person name="Zhang L."/>
            <person name="Thornton R."/>
            <person name="Coyle M."/>
            <person name="Francisco L."/>
            <person name="Jackson L."/>
            <person name="Javaid M."/>
            <person name="Korchina V."/>
            <person name="Kovar C."/>
            <person name="Mata R."/>
            <person name="Mathew T."/>
            <person name="Ngo R."/>
            <person name="Nguyen L."/>
            <person name="Nguyen N."/>
            <person name="Okwuonu G."/>
            <person name="Ongeri F."/>
            <person name="Pham C."/>
            <person name="Simmons D."/>
            <person name="Wilczek-Boney K."/>
            <person name="Hale W."/>
            <person name="Jakkamsetti A."/>
            <person name="Pham P."/>
            <person name="Ruth R."/>
            <person name="San Lucas F."/>
            <person name="Warren J."/>
            <person name="Zhang J."/>
            <person name="Zhao Z."/>
            <person name="Zhou C."/>
            <person name="Zhu D."/>
            <person name="Lee S."/>
            <person name="Bess C."/>
            <person name="Blankenburg K."/>
            <person name="Forbes L."/>
            <person name="Fu Q."/>
            <person name="Gubbala S."/>
            <person name="Hirani K."/>
            <person name="Jayaseelan J.C."/>
            <person name="Lara F."/>
            <person name="Munidasa M."/>
            <person name="Palculict T."/>
            <person name="Patil S."/>
            <person name="Pu L.-L."/>
            <person name="Saada N."/>
            <person name="Tang L."/>
            <person name="Weissenberger G."/>
            <person name="Zhu Y."/>
            <person name="Hemphill L."/>
            <person name="Shang Y."/>
            <person name="Youmans B."/>
            <person name="Ayvaz T."/>
            <person name="Ross M."/>
            <person name="Santibanez J."/>
            <person name="Aqrawi P."/>
            <person name="Gross S."/>
            <person name="Joshi V."/>
            <person name="Fowler G."/>
            <person name="Nazareth L."/>
            <person name="Reid J."/>
            <person name="Worley K."/>
            <person name="Petrosino J."/>
            <person name="Highlander S."/>
            <person name="Gibbs R."/>
        </authorList>
    </citation>
    <scope>NUCLEOTIDE SEQUENCE [LARGE SCALE GENOMIC DNA]</scope>
    <source>
        <strain evidence="2">DSM 15952 / CCUG 50447 / LMG 22039 / TP 1.5</strain>
    </source>
</reference>
<evidence type="ECO:0000313" key="1">
    <source>
        <dbReference type="EMBL" id="EFU74999.1"/>
    </source>
</evidence>
<name>E6LCY9_ENTI1</name>